<dbReference type="PANTHER" id="PTHR36848">
    <property type="entry name" value="DNA-BINDING PROTEIN (PUTATIVE SECRETED PROTEIN)-RELATED"/>
    <property type="match status" value="1"/>
</dbReference>
<dbReference type="EMBL" id="LAZR01061473">
    <property type="protein sequence ID" value="KKK63516.1"/>
    <property type="molecule type" value="Genomic_DNA"/>
</dbReference>
<dbReference type="Pfam" id="PF17132">
    <property type="entry name" value="Glyco_hydro_106"/>
    <property type="match status" value="1"/>
</dbReference>
<reference evidence="1" key="1">
    <citation type="journal article" date="2015" name="Nature">
        <title>Complex archaea that bridge the gap between prokaryotes and eukaryotes.</title>
        <authorList>
            <person name="Spang A."/>
            <person name="Saw J.H."/>
            <person name="Jorgensen S.L."/>
            <person name="Zaremba-Niedzwiedzka K."/>
            <person name="Martijn J."/>
            <person name="Lind A.E."/>
            <person name="van Eijk R."/>
            <person name="Schleper C."/>
            <person name="Guy L."/>
            <person name="Ettema T.J."/>
        </authorList>
    </citation>
    <scope>NUCLEOTIDE SEQUENCE</scope>
</reference>
<feature type="non-terminal residue" evidence="1">
    <location>
        <position position="351"/>
    </location>
</feature>
<dbReference type="InterPro" id="IPR053161">
    <property type="entry name" value="Ulvan_degrading_GH"/>
</dbReference>
<evidence type="ECO:0000313" key="1">
    <source>
        <dbReference type="EMBL" id="KKK63516.1"/>
    </source>
</evidence>
<dbReference type="PANTHER" id="PTHR36848:SF2">
    <property type="entry name" value="SECRETED PROTEIN"/>
    <property type="match status" value="1"/>
</dbReference>
<organism evidence="1">
    <name type="scientific">marine sediment metagenome</name>
    <dbReference type="NCBI Taxonomy" id="412755"/>
    <lineage>
        <taxon>unclassified sequences</taxon>
        <taxon>metagenomes</taxon>
        <taxon>ecological metagenomes</taxon>
    </lineage>
</organism>
<name>A0A0F8ZU67_9ZZZZ</name>
<proteinExistence type="predicted"/>
<gene>
    <name evidence="1" type="ORF">LCGC14_2993490</name>
</gene>
<protein>
    <submittedName>
        <fullName evidence="1">Uncharacterized protein</fullName>
    </submittedName>
</protein>
<sequence length="351" mass="41202">MRNYDFQEVQNDFSAPPEPYPEETRKLLPAMKSYQGSLEIDCSGSINGGQHFIKDVNKEMVGAWAYPKEKEHWHFSGKVNLLKHVKDGRIDWCCPKGQDYGIAVMTVQQGAMLHPEHGEQLVSHYFQRFEDRLDADARKGMNCFFQDELHLPLEVYSQKTHTLKTQIVWAEDFQSQFKKRKGYDILPELPALLRSIGSRTHKVRLDYYDVALSLAEERYFKPLYNWHNSRGLLYGCDNWGRGLEPLRYIDYFRAIRWFSAPGNDAPREGTALIQTKVSSSVSHLYQRPRTWLEAFHSIGWNARPDMLTQQFDRHYVLGANLFCLHGLYYTLNGGYWEWAPPCFHFRMPYWP</sequence>
<accession>A0A0F8ZU67</accession>
<dbReference type="AlphaFoldDB" id="A0A0F8ZU67"/>
<comment type="caution">
    <text evidence="1">The sequence shown here is derived from an EMBL/GenBank/DDBJ whole genome shotgun (WGS) entry which is preliminary data.</text>
</comment>